<evidence type="ECO:0000313" key="2">
    <source>
        <dbReference type="Proteomes" id="UP000016560"/>
    </source>
</evidence>
<accession>U3B576</accession>
<name>U3B576_AQUA1</name>
<dbReference type="AlphaFoldDB" id="U3B576"/>
<reference evidence="1" key="1">
    <citation type="submission" date="2024-09" db="EMBL/GenBank/DDBJ databases">
        <title>Whole genome shotgun sequence of Pseudomonas alcaligenes NBRC 14159.</title>
        <authorList>
            <person name="Yoshida I."/>
            <person name="Hosoyama A."/>
            <person name="Tsuchikane K."/>
            <person name="Noguchi M."/>
            <person name="Hirakata S."/>
            <person name="Ando Y."/>
            <person name="Ohji S."/>
            <person name="Yamazoe A."/>
            <person name="Yamazaki S."/>
            <person name="Fujita N."/>
        </authorList>
    </citation>
    <scope>NUCLEOTIDE SEQUENCE</scope>
    <source>
        <strain evidence="1">NBRC 14159</strain>
    </source>
</reference>
<comment type="caution">
    <text evidence="1">The sequence shown here is derived from an EMBL/GenBank/DDBJ whole genome shotgun (WGS) entry which is preliminary data.</text>
</comment>
<protein>
    <submittedName>
        <fullName evidence="1">Uncharacterized protein</fullName>
    </submittedName>
</protein>
<proteinExistence type="predicted"/>
<dbReference type="Proteomes" id="UP000016560">
    <property type="component" value="Unassembled WGS sequence"/>
</dbReference>
<evidence type="ECO:0000313" key="1">
    <source>
        <dbReference type="EMBL" id="GAD62053.1"/>
    </source>
</evidence>
<sequence length="50" mass="5644">MQAMTRAQQRRRYIWAGSFLVFLGWLAVLIVPAAIAGHITAEQPAITFDR</sequence>
<keyword evidence="2" id="KW-1185">Reference proteome</keyword>
<organism evidence="1 2">
    <name type="scientific">Aquipseudomonas alcaligenes (strain ATCC 14909 / DSM 50342 / CCUG 1425 / JCM 20561 / NBRC 14159 / NCIMB 9945 / NCTC 10367 / 1577)</name>
    <name type="common">Pseudomonas alcaligenes</name>
    <dbReference type="NCBI Taxonomy" id="1215092"/>
    <lineage>
        <taxon>Bacteria</taxon>
        <taxon>Pseudomonadati</taxon>
        <taxon>Pseudomonadota</taxon>
        <taxon>Gammaproteobacteria</taxon>
        <taxon>Pseudomonadales</taxon>
        <taxon>Pseudomonadaceae</taxon>
        <taxon>Aquipseudomonas</taxon>
    </lineage>
</organism>
<gene>
    <name evidence="1" type="ORF">PA6_009_00590</name>
</gene>
<dbReference type="EMBL" id="BATI01000009">
    <property type="protein sequence ID" value="GAD62053.1"/>
    <property type="molecule type" value="Genomic_DNA"/>
</dbReference>